<organism evidence="2">
    <name type="scientific">marine sediment metagenome</name>
    <dbReference type="NCBI Taxonomy" id="412755"/>
    <lineage>
        <taxon>unclassified sequences</taxon>
        <taxon>metagenomes</taxon>
        <taxon>ecological metagenomes</taxon>
    </lineage>
</organism>
<feature type="transmembrane region" description="Helical" evidence="1">
    <location>
        <begin position="252"/>
        <end position="273"/>
    </location>
</feature>
<dbReference type="Gene3D" id="1.20.850.10">
    <property type="entry name" value="Hydroxylamine Oxidoreductase, Chain A, domain 2"/>
    <property type="match status" value="1"/>
</dbReference>
<dbReference type="EMBL" id="LAZR01006733">
    <property type="protein sequence ID" value="KKM90002.1"/>
    <property type="molecule type" value="Genomic_DNA"/>
</dbReference>
<dbReference type="Pfam" id="PF13447">
    <property type="entry name" value="Multi-haem_cyto"/>
    <property type="match status" value="1"/>
</dbReference>
<keyword evidence="1" id="KW-0812">Transmembrane</keyword>
<evidence type="ECO:0000313" key="2">
    <source>
        <dbReference type="EMBL" id="KKM90002.1"/>
    </source>
</evidence>
<feature type="non-terminal residue" evidence="2">
    <location>
        <position position="1"/>
    </location>
</feature>
<gene>
    <name evidence="2" type="ORF">LCGC14_1242970</name>
</gene>
<evidence type="ECO:0008006" key="3">
    <source>
        <dbReference type="Google" id="ProtNLM"/>
    </source>
</evidence>
<sequence length="280" mass="31673">DYRTPTCQFCHMYQAEGKFTHTTAAKGIWRMGTVPPKSFDFKSSLKAYPYGVKLPPLDYKLDIYSAENKKKREQWIQMCSNCHSPRWARLYLENLDNMMFEQWQLQDRAHLILDEIAAADAFDPPVSERDPYPMGEVLADALGADLLGDAIYNAFKTTGGKIPVYGPILGVYSVFMAGKNNPSYIENLYTDMWFGDKAHAYKGTAHVQQDISWWYGSSMVYKKISAMESEAQRLIRAKEVDKKLLKKGRKGVLGVLGGIIVVAAVVIFGIAAMSRKRKED</sequence>
<keyword evidence="1" id="KW-0472">Membrane</keyword>
<proteinExistence type="predicted"/>
<name>A0A0F9P9E1_9ZZZZ</name>
<dbReference type="SUPFAM" id="SSF48695">
    <property type="entry name" value="Multiheme cytochromes"/>
    <property type="match status" value="1"/>
</dbReference>
<dbReference type="InterPro" id="IPR036280">
    <property type="entry name" value="Multihaem_cyt_sf"/>
</dbReference>
<evidence type="ECO:0000256" key="1">
    <source>
        <dbReference type="SAM" id="Phobius"/>
    </source>
</evidence>
<protein>
    <recommendedName>
        <fullName evidence="3">Hydroxylamine oxidoreductase</fullName>
    </recommendedName>
</protein>
<accession>A0A0F9P9E1</accession>
<reference evidence="2" key="1">
    <citation type="journal article" date="2015" name="Nature">
        <title>Complex archaea that bridge the gap between prokaryotes and eukaryotes.</title>
        <authorList>
            <person name="Spang A."/>
            <person name="Saw J.H."/>
            <person name="Jorgensen S.L."/>
            <person name="Zaremba-Niedzwiedzka K."/>
            <person name="Martijn J."/>
            <person name="Lind A.E."/>
            <person name="van Eijk R."/>
            <person name="Schleper C."/>
            <person name="Guy L."/>
            <person name="Ettema T.J."/>
        </authorList>
    </citation>
    <scope>NUCLEOTIDE SEQUENCE</scope>
</reference>
<comment type="caution">
    <text evidence="2">The sequence shown here is derived from an EMBL/GenBank/DDBJ whole genome shotgun (WGS) entry which is preliminary data.</text>
</comment>
<keyword evidence="1" id="KW-1133">Transmembrane helix</keyword>
<dbReference type="AlphaFoldDB" id="A0A0F9P9E1"/>